<dbReference type="Proteomes" id="UP001151760">
    <property type="component" value="Unassembled WGS sequence"/>
</dbReference>
<protein>
    <recommendedName>
        <fullName evidence="3">Maturase</fullName>
    </recommendedName>
</protein>
<reference evidence="1" key="1">
    <citation type="journal article" date="2022" name="Int. J. Mol. Sci.">
        <title>Draft Genome of Tanacetum Coccineum: Genomic Comparison of Closely Related Tanacetum-Family Plants.</title>
        <authorList>
            <person name="Yamashiro T."/>
            <person name="Shiraishi A."/>
            <person name="Nakayama K."/>
            <person name="Satake H."/>
        </authorList>
    </citation>
    <scope>NUCLEOTIDE SEQUENCE</scope>
</reference>
<keyword evidence="2" id="KW-1185">Reference proteome</keyword>
<evidence type="ECO:0000313" key="2">
    <source>
        <dbReference type="Proteomes" id="UP001151760"/>
    </source>
</evidence>
<gene>
    <name evidence="1" type="ORF">Tco_1091281</name>
</gene>
<dbReference type="EMBL" id="BQNB010020420">
    <property type="protein sequence ID" value="GJT95763.1"/>
    <property type="molecule type" value="Genomic_DNA"/>
</dbReference>
<accession>A0ABQ5I6K6</accession>
<evidence type="ECO:0000313" key="1">
    <source>
        <dbReference type="EMBL" id="GJT95763.1"/>
    </source>
</evidence>
<proteinExistence type="predicted"/>
<comment type="caution">
    <text evidence="1">The sequence shown here is derived from an EMBL/GenBank/DDBJ whole genome shotgun (WGS) entry which is preliminary data.</text>
</comment>
<name>A0ABQ5I6K6_9ASTR</name>
<organism evidence="1 2">
    <name type="scientific">Tanacetum coccineum</name>
    <dbReference type="NCBI Taxonomy" id="301880"/>
    <lineage>
        <taxon>Eukaryota</taxon>
        <taxon>Viridiplantae</taxon>
        <taxon>Streptophyta</taxon>
        <taxon>Embryophyta</taxon>
        <taxon>Tracheophyta</taxon>
        <taxon>Spermatophyta</taxon>
        <taxon>Magnoliopsida</taxon>
        <taxon>eudicotyledons</taxon>
        <taxon>Gunneridae</taxon>
        <taxon>Pentapetalae</taxon>
        <taxon>asterids</taxon>
        <taxon>campanulids</taxon>
        <taxon>Asterales</taxon>
        <taxon>Asteraceae</taxon>
        <taxon>Asteroideae</taxon>
        <taxon>Anthemideae</taxon>
        <taxon>Anthemidinae</taxon>
        <taxon>Tanacetum</taxon>
    </lineage>
</organism>
<reference evidence="1" key="2">
    <citation type="submission" date="2022-01" db="EMBL/GenBank/DDBJ databases">
        <authorList>
            <person name="Yamashiro T."/>
            <person name="Shiraishi A."/>
            <person name="Satake H."/>
            <person name="Nakayama K."/>
        </authorList>
    </citation>
    <scope>NUCLEOTIDE SEQUENCE</scope>
</reference>
<evidence type="ECO:0008006" key="3">
    <source>
        <dbReference type="Google" id="ProtNLM"/>
    </source>
</evidence>
<sequence length="329" mass="38115">METWALGLPPTKDVLGSRCFDPHQDVIDPWGNFGDLDLPSVDTFHGILVCPEKIFYLELKRGIDHRLLLKTMVFDLESWASLFWPYRSTRSITEMGSAITYDLHGEHQIWRREFQEICKLLGHHGWERFLLQPILTNSRLPTRIYLFPSWKTGNGPIKSIAPHVKDFTNLDGVFEASSLLEEIQNPSGQSRIGHPFLQKEITYRAEWSVWGTPLAFVSCIEVLLSIVEARNLFLMTLPQNCTYAKSLCIAHKFKGRFPELWWQSRLELPVCLSFNVWKARMQSSKKMNGSILLRSRVIGRELLRNHDMYAVKNTRLDRETSLILWTVVG</sequence>